<dbReference type="OrthoDB" id="5428038at2759"/>
<protein>
    <submittedName>
        <fullName evidence="1">Uncharacterized protein</fullName>
    </submittedName>
</protein>
<evidence type="ECO:0000313" key="1">
    <source>
        <dbReference type="EMBL" id="KPM45477.1"/>
    </source>
</evidence>
<accession>A0A0P7B6M2</accession>
<comment type="caution">
    <text evidence="1">The sequence shown here is derived from an EMBL/GenBank/DDBJ whole genome shotgun (WGS) entry which is preliminary data.</text>
</comment>
<dbReference type="AlphaFoldDB" id="A0A0P7B6M2"/>
<organism evidence="1 2">
    <name type="scientific">Neonectria ditissima</name>
    <dbReference type="NCBI Taxonomy" id="78410"/>
    <lineage>
        <taxon>Eukaryota</taxon>
        <taxon>Fungi</taxon>
        <taxon>Dikarya</taxon>
        <taxon>Ascomycota</taxon>
        <taxon>Pezizomycotina</taxon>
        <taxon>Sordariomycetes</taxon>
        <taxon>Hypocreomycetidae</taxon>
        <taxon>Hypocreales</taxon>
        <taxon>Nectriaceae</taxon>
        <taxon>Neonectria</taxon>
    </lineage>
</organism>
<proteinExistence type="predicted"/>
<gene>
    <name evidence="1" type="ORF">AK830_g1014</name>
</gene>
<dbReference type="Proteomes" id="UP000050424">
    <property type="component" value="Unassembled WGS sequence"/>
</dbReference>
<keyword evidence="2" id="KW-1185">Reference proteome</keyword>
<evidence type="ECO:0000313" key="2">
    <source>
        <dbReference type="Proteomes" id="UP000050424"/>
    </source>
</evidence>
<dbReference type="STRING" id="78410.A0A0P7B6M2"/>
<reference evidence="1 2" key="1">
    <citation type="submission" date="2015-09" db="EMBL/GenBank/DDBJ databases">
        <title>Draft genome of a European isolate of the apple canker pathogen Neonectria ditissima.</title>
        <authorList>
            <person name="Gomez-Cortecero A."/>
            <person name="Harrison R.J."/>
            <person name="Armitage A.D."/>
        </authorList>
    </citation>
    <scope>NUCLEOTIDE SEQUENCE [LARGE SCALE GENOMIC DNA]</scope>
    <source>
        <strain evidence="1 2">R09/05</strain>
    </source>
</reference>
<dbReference type="EMBL" id="LKCW01000007">
    <property type="protein sequence ID" value="KPM45477.1"/>
    <property type="molecule type" value="Genomic_DNA"/>
</dbReference>
<sequence length="710" mass="82141">MPPRCAVLRSRAGWCTAPSVSPDGIWISDAMLRQAIERYHRSSSQTCRTLSSCPGPIESRRRLGKRHMTAIIPDSRSLPPPWSIEFPLRPGEWKWEAPNTVGERLQNRKKFSPRRLLDRLIGWLEDRSQDTPSPDMSAPQPRLVEAATASSFQRSIAELHQRIIALDLAHANEKAIWTACKPFLRRVRSSIRRRMISSEDLIIALDPFDSQVTSQVAPELLDAIRSRLATLLLRVIYITRAGLEHDAYTGEFWQASVNLLTELRTQQFEKYFYFFRLAQCIPHKRHELLTTALVRNMIVGFIEFQASLPFPHKHSTSHNVILSAAIRELECHRPAVLWKEVMGILNERHCGDDLLRHQRQAVMTMSFTASATSRECFSMYPCEWTSEDAFLFTKGRLWATRYLEGSSAPSFIHLDVAGLNWVKMVDEIQAAPKAERDILLKQLCRSTIKTGQFRLMAEQLVEKMPSNTRLFREIAIASGNYRKARLLWRLVRDRWNIRYIVHHWDWTAWTPYVEAMIKDPDINVNLIWEMLALNWNQPNEALPGRAMCGINSQTELLEMMGRWFLEADHLTERQALHCVVQCLGVYQSIDKKVSPRMLLCVIDVVIRDLERGQRGRQERLAWMVRLIRKHMGPREADDVLFQLQGWRWTIENRTQAPCKPTVKKIEEELKVLAREATRGGLRQQSFSVVKEPERELEVADVVEQEASSQS</sequence>
<name>A0A0P7B6M2_9HYPO</name>